<dbReference type="OrthoDB" id="8880842at2759"/>
<reference evidence="18" key="1">
    <citation type="submission" date="2025-08" db="UniProtKB">
        <authorList>
            <consortium name="RefSeq"/>
        </authorList>
    </citation>
    <scope>IDENTIFICATION</scope>
</reference>
<feature type="chain" id="PRO_5027137585" description="Zona pellucida sperm-binding protein 3" evidence="14">
    <location>
        <begin position="22"/>
        <end position="431"/>
    </location>
</feature>
<keyword evidence="8" id="KW-0812">Transmembrane</keyword>
<keyword evidence="12 14" id="KW-1015">Disulfide bond</keyword>
<keyword evidence="10" id="KW-1133">Transmembrane helix</keyword>
<evidence type="ECO:0000256" key="10">
    <source>
        <dbReference type="ARBA" id="ARBA00022989"/>
    </source>
</evidence>
<comment type="domain">
    <text evidence="14">The ZP domain is involved in the polymerization of the ZP proteins to form the zona pellucida.</text>
</comment>
<keyword evidence="4 14" id="KW-1003">Cell membrane</keyword>
<keyword evidence="7 14" id="KW-0165">Cleavage on pair of basic residues</keyword>
<dbReference type="Gene3D" id="2.60.40.3210">
    <property type="entry name" value="Zona pellucida, ZP-N domain"/>
    <property type="match status" value="1"/>
</dbReference>
<dbReference type="SMART" id="SM00241">
    <property type="entry name" value="ZP"/>
    <property type="match status" value="1"/>
</dbReference>
<dbReference type="PRINTS" id="PR00023">
    <property type="entry name" value="ZPELLUCIDA"/>
</dbReference>
<evidence type="ECO:0000256" key="8">
    <source>
        <dbReference type="ARBA" id="ARBA00022692"/>
    </source>
</evidence>
<comment type="PTM">
    <text evidence="14">Proteolytically cleaved before the transmembrane segment to yield the secreted ectodomain incorporated in the zona pellucida.</text>
</comment>
<feature type="domain" description="ZP" evidence="16">
    <location>
        <begin position="122"/>
        <end position="381"/>
    </location>
</feature>
<accession>A0A6J2X066</accession>
<evidence type="ECO:0000313" key="18">
    <source>
        <dbReference type="RefSeq" id="XP_030649929.1"/>
    </source>
</evidence>
<dbReference type="InterPro" id="IPR055355">
    <property type="entry name" value="ZP-C"/>
</dbReference>
<evidence type="ECO:0000256" key="7">
    <source>
        <dbReference type="ARBA" id="ARBA00022685"/>
    </source>
</evidence>
<dbReference type="Gene3D" id="2.60.40.4100">
    <property type="entry name" value="Zona pellucida, ZP-C domain"/>
    <property type="match status" value="1"/>
</dbReference>
<sequence>MGFKFGFGGLLVLFALSLSEAQQASWQMPTWQQTPQQFSHEEPVQAPQEPQHGKPVQQEAPKRQRPMQKPVQEPVDFQSKQVLQGPVKELAWRFPIAPVEAEKPEVAFELKTPLPANTVAVRCGENVVQVEVKKDLFGINQPIQPSALTLGDCAAAGEDAATQTLIFESELQACGSVLTMTEDGLIYSFTLVYAPEALSGTPVVRTGDAVVGIECHYARRADVSSDALRPTWIPYAATKIAEELLVFSLRLMTDDWQFERPSNQYFLGDLIHIEAVVMQYMHVPLRVFVDSCVATMAPDVNSVPSYTFIDNHGCMVDAKITGSDSRFLNRIQDDKLQFQLEAFRFQQDSGLIYITCFLKATAASSPTDAEHKACSFSPNGWTAADRDDQVCGCCDSGCGFRKGRDLKADAALEWEGEASLSLVVKENSLAG</sequence>
<evidence type="ECO:0000256" key="12">
    <source>
        <dbReference type="ARBA" id="ARBA00023157"/>
    </source>
</evidence>
<name>A0A6J2X066_CHACN</name>
<evidence type="ECO:0000256" key="15">
    <source>
        <dbReference type="SAM" id="MobiDB-lite"/>
    </source>
</evidence>
<feature type="compositionally biased region" description="Low complexity" evidence="15">
    <location>
        <begin position="27"/>
        <end position="37"/>
    </location>
</feature>
<dbReference type="Proteomes" id="UP000504632">
    <property type="component" value="Chromosome 16"/>
</dbReference>
<dbReference type="FunFam" id="2.60.40.4100:FF:000002">
    <property type="entry name" value="Zona pellucida sperm-binding protein 3"/>
    <property type="match status" value="1"/>
</dbReference>
<evidence type="ECO:0000256" key="11">
    <source>
        <dbReference type="ARBA" id="ARBA00023136"/>
    </source>
</evidence>
<keyword evidence="9 14" id="KW-0732">Signal</keyword>
<evidence type="ECO:0000256" key="5">
    <source>
        <dbReference type="ARBA" id="ARBA00022525"/>
    </source>
</evidence>
<gene>
    <name evidence="18" type="primary">LOC115829899</name>
</gene>
<dbReference type="InterPro" id="IPR001507">
    <property type="entry name" value="ZP_dom"/>
</dbReference>
<dbReference type="GO" id="GO:0032190">
    <property type="term" value="F:acrosin binding"/>
    <property type="evidence" value="ECO:0007669"/>
    <property type="project" value="TreeGrafter"/>
</dbReference>
<feature type="signal peptide" evidence="14">
    <location>
        <begin position="1"/>
        <end position="21"/>
    </location>
</feature>
<dbReference type="PANTHER" id="PTHR11576">
    <property type="entry name" value="ZONA PELLUCIDA SPERM-BINDING PROTEIN 3"/>
    <property type="match status" value="1"/>
</dbReference>
<dbReference type="InterPro" id="IPR042235">
    <property type="entry name" value="ZP-C_dom"/>
</dbReference>
<comment type="function">
    <text evidence="14">Component of the zona pellucida, an extracellular matrix surrounding oocytes which mediates sperm binding, induction of the acrosome reaction and prevents post-fertilization polyspermy. The zona pellucida is composed of 3 to 4 glycoproteins, ZP1, ZP2, ZP3, and ZP4. ZP3 is essential for sperm binding and zona matrix formation.</text>
</comment>
<evidence type="ECO:0000256" key="6">
    <source>
        <dbReference type="ARBA" id="ARBA00022530"/>
    </source>
</evidence>
<dbReference type="GO" id="GO:0035804">
    <property type="term" value="F:structural constituent of egg coat"/>
    <property type="evidence" value="ECO:0007669"/>
    <property type="project" value="UniProtKB-UniRule"/>
</dbReference>
<dbReference type="AlphaFoldDB" id="A0A6J2X066"/>
<dbReference type="InterPro" id="IPR048290">
    <property type="entry name" value="ZP_chr"/>
</dbReference>
<evidence type="ECO:0000256" key="14">
    <source>
        <dbReference type="RuleBase" id="RU367066"/>
    </source>
</evidence>
<evidence type="ECO:0000256" key="3">
    <source>
        <dbReference type="ARBA" id="ARBA00017980"/>
    </source>
</evidence>
<dbReference type="Pfam" id="PF23344">
    <property type="entry name" value="ZP-N"/>
    <property type="match status" value="1"/>
</dbReference>
<dbReference type="PROSITE" id="PS51034">
    <property type="entry name" value="ZP_2"/>
    <property type="match status" value="1"/>
</dbReference>
<keyword evidence="13" id="KW-0325">Glycoprotein</keyword>
<keyword evidence="11" id="KW-0472">Membrane</keyword>
<protein>
    <recommendedName>
        <fullName evidence="3 14">Zona pellucida sperm-binding protein 3</fullName>
    </recommendedName>
</protein>
<comment type="similarity">
    <text evidence="2 14">Belongs to the ZP domain family. ZPC subfamily.</text>
</comment>
<dbReference type="GO" id="GO:0035805">
    <property type="term" value="C:egg coat"/>
    <property type="evidence" value="ECO:0007669"/>
    <property type="project" value="UniProtKB-SubCell"/>
</dbReference>
<dbReference type="GO" id="GO:0005886">
    <property type="term" value="C:plasma membrane"/>
    <property type="evidence" value="ECO:0007669"/>
    <property type="project" value="UniProtKB-SubCell"/>
</dbReference>
<dbReference type="GO" id="GO:0035803">
    <property type="term" value="P:egg coat formation"/>
    <property type="evidence" value="ECO:0007669"/>
    <property type="project" value="UniProtKB-UniRule"/>
</dbReference>
<organism evidence="17 18">
    <name type="scientific">Chanos chanos</name>
    <name type="common">Milkfish</name>
    <name type="synonym">Mugil chanos</name>
    <dbReference type="NCBI Taxonomy" id="29144"/>
    <lineage>
        <taxon>Eukaryota</taxon>
        <taxon>Metazoa</taxon>
        <taxon>Chordata</taxon>
        <taxon>Craniata</taxon>
        <taxon>Vertebrata</taxon>
        <taxon>Euteleostomi</taxon>
        <taxon>Actinopterygii</taxon>
        <taxon>Neopterygii</taxon>
        <taxon>Teleostei</taxon>
        <taxon>Ostariophysi</taxon>
        <taxon>Gonorynchiformes</taxon>
        <taxon>Chanidae</taxon>
        <taxon>Chanos</taxon>
    </lineage>
</organism>
<dbReference type="RefSeq" id="XP_030649929.1">
    <property type="nucleotide sequence ID" value="XM_030794069.1"/>
</dbReference>
<evidence type="ECO:0000256" key="9">
    <source>
        <dbReference type="ARBA" id="ARBA00022729"/>
    </source>
</evidence>
<dbReference type="InterPro" id="IPR055356">
    <property type="entry name" value="ZP-N"/>
</dbReference>
<evidence type="ECO:0000256" key="4">
    <source>
        <dbReference type="ARBA" id="ARBA00022475"/>
    </source>
</evidence>
<dbReference type="Pfam" id="PF00100">
    <property type="entry name" value="Zona_pellucida"/>
    <property type="match status" value="1"/>
</dbReference>
<proteinExistence type="inferred from homology"/>
<comment type="subcellular location">
    <subcellularLocation>
        <location evidence="1">Secreted</location>
        <location evidence="1">Extracellular space</location>
        <location evidence="1">Extracellular matrix</location>
    </subcellularLocation>
    <subcellularLocation>
        <location evidence="14">Zona pellucida</location>
    </subcellularLocation>
    <subcellularLocation>
        <location evidence="14">Cell membrane</location>
        <topology evidence="14">Single-pass type I membrane protein</topology>
    </subcellularLocation>
</comment>
<feature type="region of interest" description="Disordered" evidence="15">
    <location>
        <begin position="27"/>
        <end position="78"/>
    </location>
</feature>
<evidence type="ECO:0000256" key="1">
    <source>
        <dbReference type="ARBA" id="ARBA00004498"/>
    </source>
</evidence>
<evidence type="ECO:0000256" key="2">
    <source>
        <dbReference type="ARBA" id="ARBA00006735"/>
    </source>
</evidence>
<dbReference type="GO" id="GO:2000344">
    <property type="term" value="P:positive regulation of acrosome reaction"/>
    <property type="evidence" value="ECO:0007669"/>
    <property type="project" value="UniProtKB-UniRule"/>
</dbReference>
<evidence type="ECO:0000256" key="13">
    <source>
        <dbReference type="ARBA" id="ARBA00023180"/>
    </source>
</evidence>
<evidence type="ECO:0000259" key="16">
    <source>
        <dbReference type="PROSITE" id="PS51034"/>
    </source>
</evidence>
<dbReference type="FunFam" id="2.60.40.3210:FF:000001">
    <property type="entry name" value="Zona pellucida sperm-binding protein 3"/>
    <property type="match status" value="1"/>
</dbReference>
<keyword evidence="6 14" id="KW-0272">Extracellular matrix</keyword>
<dbReference type="GO" id="GO:0007339">
    <property type="term" value="P:binding of sperm to zona pellucida"/>
    <property type="evidence" value="ECO:0007669"/>
    <property type="project" value="UniProtKB-UniRule"/>
</dbReference>
<keyword evidence="5 14" id="KW-0964">Secreted</keyword>
<dbReference type="InParanoid" id="A0A6J2X066"/>
<evidence type="ECO:0000313" key="17">
    <source>
        <dbReference type="Proteomes" id="UP000504632"/>
    </source>
</evidence>
<dbReference type="GeneID" id="115829899"/>
<dbReference type="PANTHER" id="PTHR11576:SF2">
    <property type="entry name" value="ZONA PELLUCIDA SPERM-BINDING PROTEIN 3"/>
    <property type="match status" value="1"/>
</dbReference>
<keyword evidence="17" id="KW-1185">Reference proteome</keyword>